<dbReference type="Proteomes" id="UP000886818">
    <property type="component" value="Chromosome"/>
</dbReference>
<evidence type="ECO:0000313" key="2">
    <source>
        <dbReference type="EMBL" id="QXM06627.1"/>
    </source>
</evidence>
<dbReference type="EMBL" id="CP078093">
    <property type="protein sequence ID" value="QXM06627.1"/>
    <property type="molecule type" value="Genomic_DNA"/>
</dbReference>
<sequence length="1201" mass="140545">MMKNEKVEKRINDEVKIVKHLHNVIKDGLLGRNEIEVIGEEPTRRFFSGVLFSDSEFNNDINEENKVDFQIQRVNLFKNVNLGLEFLVEPMEEKISGYLSFSFNLYPRYFPSYEEQRKTLEYLNKEEDIELNSDEFNMMDSENNISNIKKDKGLMLLEKYRQVKIEVEDYYFEINTKNLKKESFLLKDIIIDQFKSKVDMKDFFSIKESFINARGFVPIYEVPNSEDEFNKMISNIKDENFNIPEWNAEIVIDPITYKDRSGKTLFKIVVSLINKTPKVDISGKEKPTGHPLEFFDCNLSVKVDKNIHRYFEFDGAPKDYKYDKKYKVKGINCVGISEEIKNHIILSTETVPSYFQNHYRTREDLAVKFDDLADKQNTIKVLKQIALEMKKYSSNWQAFINNNGDKEQQLNTKEEVESCIKDMEAFEKEIESFELGIYTLERDDRLMLAFNIMNKIFSEASKYSSWRLFQIVFVVRILPSLLVRELPEKDILSKEIKESASYADVLWFPTGGGKTEAYFGLIICALFYDRLRGKKRGCTAWIRFPLRMLSKNQLDRLAKILIYAEKYRQTSNELLEKGDPFSIGFFAGGSNTDNFVNKRKVTEYMRNEINKKKRMMIHKCPMCNKDLTLEFDNDYWKFMHVCTNKDCFVYKSSLKGKLPLYMTDSEVYRFVPSVLCGTVDKLAILGRYREFSHIFGQVGGFCKKHGYFSDRCIVGTYDEYGACDAKAKETKLYKAQLEEHKKNVFYDPIPSLLIQDELHLLKEELGVLNGHYEGMLNECSRLFGREKFHLPKIIAATATIEAYEKHVKHLYLRRARKYPSMGFKNGESFYATSKPIIKRRLYMGVLSHARSQDEVIGRCLYLYHKEILRLYSQAKNSWKKICLESIKDEKEFFEFISNYDLSVVYVNKKAMGHDVKRRLDESVYLDLKKNINLDFDMHTEILTGDNEMDKIVKVIDKIEADGSYMKYKNKLHTLIATSLISHGVDLERINAFFMAGMPSKYAEYIQASSRSSRSHTGLVLVSFRANDLRERSQYEFFIQNHIFLDRLVDPVPINRFAIKAIERSISGLLAGLLYCVHSQRHKYTLYNCGQYQKYIADQNTKGNRIEDELLESLKRIIGVDSDLFSIVAREKAEKAIEKAFQDKIYILNKQPSTMKIKDENVLNPITSFRDIEEGLTLQSNFETDYILRFAFDEFNKKEGSE</sequence>
<gene>
    <name evidence="2" type="ORF">KVH43_02435</name>
</gene>
<proteinExistence type="predicted"/>
<keyword evidence="3" id="KW-1185">Reference proteome</keyword>
<dbReference type="Pfam" id="PF00271">
    <property type="entry name" value="Helicase_C"/>
    <property type="match status" value="1"/>
</dbReference>
<name>A0ABX8RC51_9CLOT</name>
<reference evidence="2" key="1">
    <citation type="submission" date="2021-07" db="EMBL/GenBank/DDBJ databases">
        <title>Complete genome sequence of Crassaminicella sp. 143-21, isolated from a deep-sea hydrothermal vent.</title>
        <authorList>
            <person name="Li X."/>
        </authorList>
    </citation>
    <scope>NUCLEOTIDE SEQUENCE</scope>
    <source>
        <strain evidence="2">143-21</strain>
    </source>
</reference>
<dbReference type="InterPro" id="IPR001650">
    <property type="entry name" value="Helicase_C-like"/>
</dbReference>
<dbReference type="CDD" id="cd18785">
    <property type="entry name" value="SF2_C"/>
    <property type="match status" value="1"/>
</dbReference>
<protein>
    <recommendedName>
        <fullName evidence="1">Helicase C-terminal domain-containing protein</fullName>
    </recommendedName>
</protein>
<organism evidence="2 3">
    <name type="scientific">Crassaminicella indica</name>
    <dbReference type="NCBI Taxonomy" id="2855394"/>
    <lineage>
        <taxon>Bacteria</taxon>
        <taxon>Bacillati</taxon>
        <taxon>Bacillota</taxon>
        <taxon>Clostridia</taxon>
        <taxon>Eubacteriales</taxon>
        <taxon>Clostridiaceae</taxon>
        <taxon>Crassaminicella</taxon>
    </lineage>
</organism>
<dbReference type="RefSeq" id="WP_218283323.1">
    <property type="nucleotide sequence ID" value="NZ_CP078093.1"/>
</dbReference>
<accession>A0ABX8RC51</accession>
<evidence type="ECO:0000259" key="1">
    <source>
        <dbReference type="PROSITE" id="PS51194"/>
    </source>
</evidence>
<feature type="domain" description="Helicase C-terminal" evidence="1">
    <location>
        <begin position="888"/>
        <end position="1059"/>
    </location>
</feature>
<dbReference type="PROSITE" id="PS51194">
    <property type="entry name" value="HELICASE_CTER"/>
    <property type="match status" value="1"/>
</dbReference>
<evidence type="ECO:0000313" key="3">
    <source>
        <dbReference type="Proteomes" id="UP000886818"/>
    </source>
</evidence>